<comment type="caution">
    <text evidence="4">The sequence shown here is derived from an EMBL/GenBank/DDBJ whole genome shotgun (WGS) entry which is preliminary data.</text>
</comment>
<feature type="coiled-coil region" evidence="1">
    <location>
        <begin position="132"/>
        <end position="163"/>
    </location>
</feature>
<sequence>MSMILVFSHLAALTVGCLLGLLSAALCFAARDSEPTGDDDNEEPARLPPPVRHAPAPQRDWSERAVKASVIVALTLGTTFLGVLSLRAETAPAADPAATPPIATRPAPAAPKGDNADQYCQAMVDAVRDARFARQQAALAALEKEIEERIAKLEAKRAEYEQWLTRREDFLNKADGAVIAVISQMRPDAAAAQLTIMGDDPAAAILAKLNARVASAILNEMEPARAARLTGVMVGIAKRTAPGGKSS</sequence>
<keyword evidence="4" id="KW-0282">Flagellum</keyword>
<keyword evidence="1" id="KW-0175">Coiled coil</keyword>
<feature type="chain" id="PRO_5045527783" evidence="3">
    <location>
        <begin position="30"/>
        <end position="247"/>
    </location>
</feature>
<evidence type="ECO:0000256" key="1">
    <source>
        <dbReference type="SAM" id="Coils"/>
    </source>
</evidence>
<protein>
    <submittedName>
        <fullName evidence="4">Flagellar motility protein MotE (MotC chaperone)</fullName>
    </submittedName>
</protein>
<dbReference type="SUPFAM" id="SSF158791">
    <property type="entry name" value="MgtE N-terminal domain-like"/>
    <property type="match status" value="1"/>
</dbReference>
<proteinExistence type="predicted"/>
<gene>
    <name evidence="4" type="ORF">J2S76_003380</name>
</gene>
<feature type="compositionally biased region" description="Low complexity" evidence="2">
    <location>
        <begin position="94"/>
        <end position="111"/>
    </location>
</feature>
<feature type="signal peptide" evidence="3">
    <location>
        <begin position="1"/>
        <end position="29"/>
    </location>
</feature>
<evidence type="ECO:0000256" key="3">
    <source>
        <dbReference type="SAM" id="SignalP"/>
    </source>
</evidence>
<accession>A0ABU0DKI7</accession>
<dbReference type="Proteomes" id="UP001238467">
    <property type="component" value="Unassembled WGS sequence"/>
</dbReference>
<dbReference type="RefSeq" id="WP_307062195.1">
    <property type="nucleotide sequence ID" value="NZ_JAUSUH010000008.1"/>
</dbReference>
<evidence type="ECO:0000313" key="5">
    <source>
        <dbReference type="Proteomes" id="UP001238467"/>
    </source>
</evidence>
<reference evidence="4 5" key="1">
    <citation type="submission" date="2023-07" db="EMBL/GenBank/DDBJ databases">
        <title>Genomic Encyclopedia of Type Strains, Phase IV (KMG-IV): sequencing the most valuable type-strain genomes for metagenomic binning, comparative biology and taxonomic classification.</title>
        <authorList>
            <person name="Goeker M."/>
        </authorList>
    </citation>
    <scope>NUCLEOTIDE SEQUENCE [LARGE SCALE GENOMIC DNA]</scope>
    <source>
        <strain evidence="4 5">DSM 1277</strain>
    </source>
</reference>
<feature type="region of interest" description="Disordered" evidence="2">
    <location>
        <begin position="33"/>
        <end position="60"/>
    </location>
</feature>
<dbReference type="EMBL" id="JAUSUH010000008">
    <property type="protein sequence ID" value="MDQ0348946.1"/>
    <property type="molecule type" value="Genomic_DNA"/>
</dbReference>
<keyword evidence="5" id="KW-1185">Reference proteome</keyword>
<keyword evidence="4" id="KW-0969">Cilium</keyword>
<keyword evidence="3" id="KW-0732">Signal</keyword>
<name>A0ABU0DKI7_9HYPH</name>
<feature type="region of interest" description="Disordered" evidence="2">
    <location>
        <begin position="94"/>
        <end position="115"/>
    </location>
</feature>
<keyword evidence="4" id="KW-0966">Cell projection</keyword>
<evidence type="ECO:0000256" key="2">
    <source>
        <dbReference type="SAM" id="MobiDB-lite"/>
    </source>
</evidence>
<evidence type="ECO:0000313" key="4">
    <source>
        <dbReference type="EMBL" id="MDQ0348946.1"/>
    </source>
</evidence>
<organism evidence="4 5">
    <name type="scientific">Ancylobacter vacuolatus</name>
    <dbReference type="NCBI Taxonomy" id="223389"/>
    <lineage>
        <taxon>Bacteria</taxon>
        <taxon>Pseudomonadati</taxon>
        <taxon>Pseudomonadota</taxon>
        <taxon>Alphaproteobacteria</taxon>
        <taxon>Hyphomicrobiales</taxon>
        <taxon>Xanthobacteraceae</taxon>
        <taxon>Ancylobacter</taxon>
    </lineage>
</organism>